<organism evidence="1 2">
    <name type="scientific">Ureibacillus thermophilus</name>
    <dbReference type="NCBI Taxonomy" id="367743"/>
    <lineage>
        <taxon>Bacteria</taxon>
        <taxon>Bacillati</taxon>
        <taxon>Bacillota</taxon>
        <taxon>Bacilli</taxon>
        <taxon>Bacillales</taxon>
        <taxon>Caryophanaceae</taxon>
        <taxon>Ureibacillus</taxon>
    </lineage>
</organism>
<dbReference type="Gene3D" id="2.60.120.10">
    <property type="entry name" value="Jelly Rolls"/>
    <property type="match status" value="1"/>
</dbReference>
<dbReference type="EMBL" id="CP036528">
    <property type="protein sequence ID" value="QBK25823.1"/>
    <property type="molecule type" value="Genomic_DNA"/>
</dbReference>
<dbReference type="Proteomes" id="UP000291151">
    <property type="component" value="Chromosome"/>
</dbReference>
<name>A0A4P6URR2_9BACL</name>
<proteinExistence type="predicted"/>
<protein>
    <recommendedName>
        <fullName evidence="3">AraC-type arabinose-binding/dimerisation domain-containing protein</fullName>
    </recommendedName>
</protein>
<dbReference type="RefSeq" id="WP_208649518.1">
    <property type="nucleotide sequence ID" value="NZ_CP036528.1"/>
</dbReference>
<dbReference type="InterPro" id="IPR011051">
    <property type="entry name" value="RmlC_Cupin_sf"/>
</dbReference>
<evidence type="ECO:0008006" key="3">
    <source>
        <dbReference type="Google" id="ProtNLM"/>
    </source>
</evidence>
<dbReference type="AlphaFoldDB" id="A0A4P6URR2"/>
<sequence>MQVMNTPYVLNEKNKQAGKVFETAKMQVMNIQLKSGESIPSHFADCDVLIVVRSGVVSFTVENETVELTSETLLHMGPKEMHSLTAKEDADIVVVKIK</sequence>
<dbReference type="InterPro" id="IPR014710">
    <property type="entry name" value="RmlC-like_jellyroll"/>
</dbReference>
<dbReference type="SUPFAM" id="SSF51182">
    <property type="entry name" value="RmlC-like cupins"/>
    <property type="match status" value="1"/>
</dbReference>
<evidence type="ECO:0000313" key="2">
    <source>
        <dbReference type="Proteomes" id="UP000291151"/>
    </source>
</evidence>
<dbReference type="KEGG" id="uth:DKZ56_08100"/>
<evidence type="ECO:0000313" key="1">
    <source>
        <dbReference type="EMBL" id="QBK25823.1"/>
    </source>
</evidence>
<accession>A0A4P6URR2</accession>
<reference evidence="1 2" key="1">
    <citation type="submission" date="2019-02" db="EMBL/GenBank/DDBJ databases">
        <title>Ureibacillus thermophilus.</title>
        <authorList>
            <person name="Sunny J.S."/>
            <person name="Natarajan A."/>
            <person name="Saleena L.M."/>
        </authorList>
    </citation>
    <scope>NUCLEOTIDE SEQUENCE [LARGE SCALE GENOMIC DNA]</scope>
    <source>
        <strain evidence="1 2">LM102</strain>
    </source>
</reference>
<gene>
    <name evidence="1" type="ORF">DKZ56_08100</name>
</gene>
<keyword evidence="2" id="KW-1185">Reference proteome</keyword>